<dbReference type="CDD" id="cd18617">
    <property type="entry name" value="GH43_XynB-like"/>
    <property type="match status" value="1"/>
</dbReference>
<dbReference type="Pfam" id="PF17851">
    <property type="entry name" value="GH43_C2"/>
    <property type="match status" value="1"/>
</dbReference>
<dbReference type="CAZy" id="GH43">
    <property type="family name" value="Glycoside Hydrolase Family 43"/>
</dbReference>
<dbReference type="EMBL" id="CP002305">
    <property type="protein sequence ID" value="ADQ18002.1"/>
    <property type="molecule type" value="Genomic_DNA"/>
</dbReference>
<dbReference type="RefSeq" id="WP_013409043.1">
    <property type="nucleotide sequence ID" value="NC_014655.1"/>
</dbReference>
<evidence type="ECO:0000256" key="6">
    <source>
        <dbReference type="RuleBase" id="RU361187"/>
    </source>
</evidence>
<dbReference type="Gene3D" id="2.115.10.20">
    <property type="entry name" value="Glycosyl hydrolase domain, family 43"/>
    <property type="match status" value="1"/>
</dbReference>
<dbReference type="AlphaFoldDB" id="E4RWC9"/>
<dbReference type="EC" id="3.2.1.55" evidence="8"/>
<feature type="domain" description="Beta-xylosidase C-terminal Concanavalin A-like" evidence="7">
    <location>
        <begin position="356"/>
        <end position="522"/>
    </location>
</feature>
<dbReference type="GO" id="GO:0005975">
    <property type="term" value="P:carbohydrate metabolic process"/>
    <property type="evidence" value="ECO:0007669"/>
    <property type="project" value="InterPro"/>
</dbReference>
<organism evidence="8 9">
    <name type="scientific">Leadbetterella byssophila (strain DSM 17132 / JCM 16389 / KACC 11308 / NBRC 106382 / 4M15)</name>
    <dbReference type="NCBI Taxonomy" id="649349"/>
    <lineage>
        <taxon>Bacteria</taxon>
        <taxon>Pseudomonadati</taxon>
        <taxon>Bacteroidota</taxon>
        <taxon>Cytophagia</taxon>
        <taxon>Cytophagales</taxon>
        <taxon>Leadbetterellaceae</taxon>
        <taxon>Leadbetterella</taxon>
    </lineage>
</organism>
<dbReference type="InterPro" id="IPR041542">
    <property type="entry name" value="GH43_C2"/>
</dbReference>
<dbReference type="Gene3D" id="2.60.120.200">
    <property type="match status" value="1"/>
</dbReference>
<evidence type="ECO:0000313" key="8">
    <source>
        <dbReference type="EMBL" id="ADQ18002.1"/>
    </source>
</evidence>
<evidence type="ECO:0000256" key="5">
    <source>
        <dbReference type="PIRSR" id="PIRSR606710-2"/>
    </source>
</evidence>
<comment type="similarity">
    <text evidence="1 6">Belongs to the glycosyl hydrolase 43 family.</text>
</comment>
<dbReference type="OrthoDB" id="9801455at2"/>
<evidence type="ECO:0000313" key="9">
    <source>
        <dbReference type="Proteomes" id="UP000007435"/>
    </source>
</evidence>
<evidence type="ECO:0000256" key="2">
    <source>
        <dbReference type="ARBA" id="ARBA00022801"/>
    </source>
</evidence>
<keyword evidence="3 6" id="KW-0326">Glycosidase</keyword>
<dbReference type="InterPro" id="IPR023296">
    <property type="entry name" value="Glyco_hydro_beta-prop_sf"/>
</dbReference>
<accession>E4RWC9</accession>
<reference evidence="8 9" key="2">
    <citation type="journal article" date="2011" name="Stand. Genomic Sci.">
        <title>Complete genome sequence of Leadbetterella byssophila type strain (4M15).</title>
        <authorList>
            <person name="Abt B."/>
            <person name="Teshima H."/>
            <person name="Lucas S."/>
            <person name="Lapidus A."/>
            <person name="Del Rio T.G."/>
            <person name="Nolan M."/>
            <person name="Tice H."/>
            <person name="Cheng J.F."/>
            <person name="Pitluck S."/>
            <person name="Liolios K."/>
            <person name="Pagani I."/>
            <person name="Ivanova N."/>
            <person name="Mavromatis K."/>
            <person name="Pati A."/>
            <person name="Tapia R."/>
            <person name="Han C."/>
            <person name="Goodwin L."/>
            <person name="Chen A."/>
            <person name="Palaniappan K."/>
            <person name="Land M."/>
            <person name="Hauser L."/>
            <person name="Chang Y.J."/>
            <person name="Jeffries C.D."/>
            <person name="Rohde M."/>
            <person name="Goker M."/>
            <person name="Tindall B.J."/>
            <person name="Detter J.C."/>
            <person name="Woyke T."/>
            <person name="Bristow J."/>
            <person name="Eisen J.A."/>
            <person name="Markowitz V."/>
            <person name="Hugenholtz P."/>
            <person name="Klenk H.P."/>
            <person name="Kyrpides N.C."/>
        </authorList>
    </citation>
    <scope>NUCLEOTIDE SEQUENCE [LARGE SCALE GENOMIC DNA]</scope>
    <source>
        <strain evidence="9">DSM 17132 / JCM 16389 / KACC 11308 / NBRC 106382 / 4M15</strain>
    </source>
</reference>
<evidence type="ECO:0000256" key="3">
    <source>
        <dbReference type="ARBA" id="ARBA00023295"/>
    </source>
</evidence>
<sequence length="534" mass="60182">MTKQYLFTFIFVLLTRLSFSQGTLEVQNPILSGFYPDPSIEKVGDDYYLIHSTFSYFPGLPIFHSKDLKNWSLAGHAIHRPEQMNFVGQRATRGLFAPAISYHKGVFYVVCTQVDRLGNFVVTATNPAGPWSNPVALPQVSGIDPSIFFDEDDKAYIIYNSEAPDNAPLYDGHRTIKIVEFDYKNLKVTSEPRILVNGGVDLSKKPVWIEGPHIFKRNGYYYLSAAEGGTSVNHSQVIFRTRALSEPFVPWEKNPILTQRDLDPNRPNPVTSTGHADLFIGPDGNWYSVFLGVRPYEGNHYNTGRETFLLPVTWTEDGWPIILEKGKEVPSKMVFPWKENPVPGVHKSDISTNFQKGIDPSFIYLRTLVAENYQVSSKGLTLKPSADSLRGVGKPTFVGRRQMHMEADWQVSFQAQPKKENEKAGLALFQSEKHMYTLSKTIKDGKNVLEIKSDKPIAYLPITGKGALDVKVSIRKKIIEVSYKEGNQAWKKWNQTLDPKFLSTQTAGGFLGVLLGLYTEGTEALFTNYQYQGK</sequence>
<dbReference type="PANTHER" id="PTHR42812">
    <property type="entry name" value="BETA-XYLOSIDASE"/>
    <property type="match status" value="1"/>
</dbReference>
<reference key="1">
    <citation type="submission" date="2010-11" db="EMBL/GenBank/DDBJ databases">
        <title>The complete genome of Leadbetterella byssophila DSM 17132.</title>
        <authorList>
            <consortium name="US DOE Joint Genome Institute (JGI-PGF)"/>
            <person name="Lucas S."/>
            <person name="Copeland A."/>
            <person name="Lapidus A."/>
            <person name="Glavina del Rio T."/>
            <person name="Dalin E."/>
            <person name="Tice H."/>
            <person name="Bruce D."/>
            <person name="Goodwin L."/>
            <person name="Pitluck S."/>
            <person name="Kyrpides N."/>
            <person name="Mavromatis K."/>
            <person name="Ivanova N."/>
            <person name="Teshima H."/>
            <person name="Brettin T."/>
            <person name="Detter J.C."/>
            <person name="Han C."/>
            <person name="Tapia R."/>
            <person name="Land M."/>
            <person name="Hauser L."/>
            <person name="Markowitz V."/>
            <person name="Cheng J.-F."/>
            <person name="Hugenholtz P."/>
            <person name="Woyke T."/>
            <person name="Wu D."/>
            <person name="Tindall B."/>
            <person name="Pomrenke H.G."/>
            <person name="Brambilla E."/>
            <person name="Klenk H.-P."/>
            <person name="Eisen J.A."/>
        </authorList>
    </citation>
    <scope>NUCLEOTIDE SEQUENCE [LARGE SCALE GENOMIC DNA]</scope>
    <source>
        <strain>DSM 17132</strain>
    </source>
</reference>
<gene>
    <name evidence="8" type="ordered locus">Lbys_2326</name>
</gene>
<evidence type="ECO:0000256" key="4">
    <source>
        <dbReference type="PIRSR" id="PIRSR606710-1"/>
    </source>
</evidence>
<protein>
    <submittedName>
        <fullName evidence="8">Alpha-N-arabinofuranosidase</fullName>
        <ecNumber evidence="8">3.2.1.55</ecNumber>
    </submittedName>
</protein>
<dbReference type="PANTHER" id="PTHR42812:SF12">
    <property type="entry name" value="BETA-XYLOSIDASE-RELATED"/>
    <property type="match status" value="1"/>
</dbReference>
<dbReference type="SUPFAM" id="SSF75005">
    <property type="entry name" value="Arabinanase/levansucrase/invertase"/>
    <property type="match status" value="1"/>
</dbReference>
<proteinExistence type="inferred from homology"/>
<evidence type="ECO:0000256" key="1">
    <source>
        <dbReference type="ARBA" id="ARBA00009865"/>
    </source>
</evidence>
<dbReference type="InterPro" id="IPR013320">
    <property type="entry name" value="ConA-like_dom_sf"/>
</dbReference>
<keyword evidence="2 6" id="KW-0378">Hydrolase</keyword>
<evidence type="ECO:0000259" key="7">
    <source>
        <dbReference type="Pfam" id="PF17851"/>
    </source>
</evidence>
<feature type="site" description="Important for catalytic activity, responsible for pKa modulation of the active site Glu and correct orientation of both the proton donor and substrate" evidence="5">
    <location>
        <position position="144"/>
    </location>
</feature>
<keyword evidence="9" id="KW-1185">Reference proteome</keyword>
<dbReference type="Proteomes" id="UP000007435">
    <property type="component" value="Chromosome"/>
</dbReference>
<dbReference type="eggNOG" id="COG3507">
    <property type="taxonomic scope" value="Bacteria"/>
</dbReference>
<dbReference type="GO" id="GO:0046556">
    <property type="term" value="F:alpha-L-arabinofuranosidase activity"/>
    <property type="evidence" value="ECO:0007669"/>
    <property type="project" value="UniProtKB-EC"/>
</dbReference>
<dbReference type="Pfam" id="PF04616">
    <property type="entry name" value="Glyco_hydro_43"/>
    <property type="match status" value="1"/>
</dbReference>
<dbReference type="SUPFAM" id="SSF49899">
    <property type="entry name" value="Concanavalin A-like lectins/glucanases"/>
    <property type="match status" value="1"/>
</dbReference>
<dbReference type="InterPro" id="IPR051795">
    <property type="entry name" value="Glycosyl_Hydrlase_43"/>
</dbReference>
<feature type="active site" description="Proton donor" evidence="4">
    <location>
        <position position="210"/>
    </location>
</feature>
<dbReference type="STRING" id="649349.Lbys_2326"/>
<name>E4RWC9_LEAB4</name>
<dbReference type="KEGG" id="lby:Lbys_2326"/>
<feature type="active site" description="Proton acceptor" evidence="4">
    <location>
        <position position="37"/>
    </location>
</feature>
<dbReference type="HOGENOM" id="CLU_016508_2_2_10"/>
<dbReference type="InterPro" id="IPR006710">
    <property type="entry name" value="Glyco_hydro_43"/>
</dbReference>